<dbReference type="EMBL" id="JACHJW010000001">
    <property type="protein sequence ID" value="MBB4958059.1"/>
    <property type="molecule type" value="Genomic_DNA"/>
</dbReference>
<dbReference type="InterPro" id="IPR029058">
    <property type="entry name" value="AB_hydrolase_fold"/>
</dbReference>
<protein>
    <submittedName>
        <fullName evidence="2">Carboxymethylenebutenolidase</fullName>
        <ecNumber evidence="2">3.1.1.45</ecNumber>
    </submittedName>
</protein>
<dbReference type="SUPFAM" id="SSF53474">
    <property type="entry name" value="alpha/beta-Hydrolases"/>
    <property type="match status" value="1"/>
</dbReference>
<dbReference type="Proteomes" id="UP000578819">
    <property type="component" value="Unassembled WGS sequence"/>
</dbReference>
<keyword evidence="2" id="KW-0378">Hydrolase</keyword>
<name>A0A7W7SNJ5_9ACTN</name>
<evidence type="ECO:0000259" key="1">
    <source>
        <dbReference type="Pfam" id="PF01738"/>
    </source>
</evidence>
<feature type="domain" description="Dienelactone hydrolase" evidence="1">
    <location>
        <begin position="24"/>
        <end position="234"/>
    </location>
</feature>
<dbReference type="GO" id="GO:0008806">
    <property type="term" value="F:carboxymethylenebutenolidase activity"/>
    <property type="evidence" value="ECO:0007669"/>
    <property type="project" value="UniProtKB-EC"/>
</dbReference>
<comment type="caution">
    <text evidence="2">The sequence shown here is derived from an EMBL/GenBank/DDBJ whole genome shotgun (WGS) entry which is preliminary data.</text>
</comment>
<dbReference type="InterPro" id="IPR002925">
    <property type="entry name" value="Dienelactn_hydro"/>
</dbReference>
<sequence>MTDRQEDRPMGEMVSYPSNGGTSEGYLALPTGNATGPAVIVIQEWWGLVPHITAVADRFAEAGFVALAPDLYHGVSTTEPDRAGKLILGLAMDQAARDIAGAADYLAKRPETTGKVGCVGFSAGGSLALWSATLSDHIVATAGFYPVLPWERMRPDWADYAGKAAVIHCSAEDGTSAADGVQAARQAIEAAGGECTLHDYPGSSHAFFNDDRPEVYDQPAAASAWARTVELFRTRLG</sequence>
<dbReference type="AlphaFoldDB" id="A0A7W7SNJ5"/>
<evidence type="ECO:0000313" key="2">
    <source>
        <dbReference type="EMBL" id="MBB4958059.1"/>
    </source>
</evidence>
<accession>A0A7W7SNJ5</accession>
<gene>
    <name evidence="2" type="ORF">FHR38_001792</name>
</gene>
<dbReference type="InterPro" id="IPR051049">
    <property type="entry name" value="Dienelactone_hydrolase-like"/>
</dbReference>
<dbReference type="PANTHER" id="PTHR46623">
    <property type="entry name" value="CARBOXYMETHYLENEBUTENOLIDASE-RELATED"/>
    <property type="match status" value="1"/>
</dbReference>
<evidence type="ECO:0000313" key="3">
    <source>
        <dbReference type="Proteomes" id="UP000578819"/>
    </source>
</evidence>
<reference evidence="2 3" key="1">
    <citation type="submission" date="2020-08" db="EMBL/GenBank/DDBJ databases">
        <title>Sequencing the genomes of 1000 actinobacteria strains.</title>
        <authorList>
            <person name="Klenk H.-P."/>
        </authorList>
    </citation>
    <scope>NUCLEOTIDE SEQUENCE [LARGE SCALE GENOMIC DNA]</scope>
    <source>
        <strain evidence="2 3">DSM 45886</strain>
    </source>
</reference>
<keyword evidence="3" id="KW-1185">Reference proteome</keyword>
<proteinExistence type="predicted"/>
<dbReference type="PANTHER" id="PTHR46623:SF6">
    <property type="entry name" value="ALPHA_BETA-HYDROLASES SUPERFAMILY PROTEIN"/>
    <property type="match status" value="1"/>
</dbReference>
<organism evidence="2 3">
    <name type="scientific">Micromonospora polyrhachis</name>
    <dbReference type="NCBI Taxonomy" id="1282883"/>
    <lineage>
        <taxon>Bacteria</taxon>
        <taxon>Bacillati</taxon>
        <taxon>Actinomycetota</taxon>
        <taxon>Actinomycetes</taxon>
        <taxon>Micromonosporales</taxon>
        <taxon>Micromonosporaceae</taxon>
        <taxon>Micromonospora</taxon>
    </lineage>
</organism>
<dbReference type="EC" id="3.1.1.45" evidence="2"/>
<dbReference type="Pfam" id="PF01738">
    <property type="entry name" value="DLH"/>
    <property type="match status" value="1"/>
</dbReference>
<dbReference type="Gene3D" id="3.40.50.1820">
    <property type="entry name" value="alpha/beta hydrolase"/>
    <property type="match status" value="1"/>
</dbReference>